<dbReference type="SUPFAM" id="SSF81901">
    <property type="entry name" value="HCP-like"/>
    <property type="match status" value="1"/>
</dbReference>
<dbReference type="SMART" id="SM00671">
    <property type="entry name" value="SEL1"/>
    <property type="match status" value="2"/>
</dbReference>
<comment type="caution">
    <text evidence="1">The sequence shown here is derived from an EMBL/GenBank/DDBJ whole genome shotgun (WGS) entry which is preliminary data.</text>
</comment>
<organism evidence="1 2">
    <name type="scientific">Methylomonas koyamae</name>
    <dbReference type="NCBI Taxonomy" id="702114"/>
    <lineage>
        <taxon>Bacteria</taxon>
        <taxon>Pseudomonadati</taxon>
        <taxon>Pseudomonadota</taxon>
        <taxon>Gammaproteobacteria</taxon>
        <taxon>Methylococcales</taxon>
        <taxon>Methylococcaceae</taxon>
        <taxon>Methylomonas</taxon>
    </lineage>
</organism>
<dbReference type="AlphaFoldDB" id="A0A177NJD0"/>
<protein>
    <recommendedName>
        <fullName evidence="3">Sel1 repeat-containing protein</fullName>
    </recommendedName>
</protein>
<proteinExistence type="predicted"/>
<accession>A0A177NJD0</accession>
<dbReference type="STRING" id="702114.A1355_06610"/>
<evidence type="ECO:0000313" key="2">
    <source>
        <dbReference type="Proteomes" id="UP000077628"/>
    </source>
</evidence>
<dbReference type="OrthoDB" id="9787367at2"/>
<dbReference type="InterPro" id="IPR011990">
    <property type="entry name" value="TPR-like_helical_dom_sf"/>
</dbReference>
<evidence type="ECO:0008006" key="3">
    <source>
        <dbReference type="Google" id="ProtNLM"/>
    </source>
</evidence>
<gene>
    <name evidence="1" type="ORF">A1355_06610</name>
</gene>
<dbReference type="InterPro" id="IPR052945">
    <property type="entry name" value="Mitotic_Regulator"/>
</dbReference>
<dbReference type="InterPro" id="IPR006597">
    <property type="entry name" value="Sel1-like"/>
</dbReference>
<dbReference type="Proteomes" id="UP000077628">
    <property type="component" value="Unassembled WGS sequence"/>
</dbReference>
<dbReference type="PANTHER" id="PTHR43628:SF1">
    <property type="entry name" value="CHITIN SYNTHASE REGULATORY FACTOR 2-RELATED"/>
    <property type="match status" value="1"/>
</dbReference>
<dbReference type="Pfam" id="PF08238">
    <property type="entry name" value="Sel1"/>
    <property type="match status" value="2"/>
</dbReference>
<dbReference type="Gene3D" id="1.25.40.10">
    <property type="entry name" value="Tetratricopeptide repeat domain"/>
    <property type="match status" value="1"/>
</dbReference>
<dbReference type="RefSeq" id="WP_064028996.1">
    <property type="nucleotide sequence ID" value="NZ_LUUK01000173.1"/>
</dbReference>
<evidence type="ECO:0000313" key="1">
    <source>
        <dbReference type="EMBL" id="OAI17991.1"/>
    </source>
</evidence>
<reference evidence="2" key="1">
    <citation type="submission" date="2016-03" db="EMBL/GenBank/DDBJ databases">
        <authorList>
            <person name="Heylen K."/>
            <person name="De Vos P."/>
            <person name="Vekeman B."/>
        </authorList>
    </citation>
    <scope>NUCLEOTIDE SEQUENCE [LARGE SCALE GENOMIC DNA]</scope>
    <source>
        <strain evidence="2">R-45383</strain>
    </source>
</reference>
<sequence length="203" mass="23387">MKASFWIAILWEIATLPGCTQTPPPVANVNTVTICDESGCADRPRNYASFDPAKRSPEEEAANQRMVDLEALAEKDPSAAYDLALRLFRGDGIKQNTHKSVEWMRSAGERGHFEAQKALGRLYLTGLGEMGSDPGEAEKWLSMTASKGDKEARTLLKEATQARQTLQSNYRYWDRWRSTFYNYWSSGYNYHWRWDTGRWYYNY</sequence>
<dbReference type="PANTHER" id="PTHR43628">
    <property type="entry name" value="ACTIVATOR OF C KINASE PROTEIN 1-RELATED"/>
    <property type="match status" value="1"/>
</dbReference>
<dbReference type="EMBL" id="LUUK01000173">
    <property type="protein sequence ID" value="OAI17991.1"/>
    <property type="molecule type" value="Genomic_DNA"/>
</dbReference>
<keyword evidence="2" id="KW-1185">Reference proteome</keyword>
<name>A0A177NJD0_9GAMM</name>